<name>A0AAV7EU93_ARIFI</name>
<evidence type="ECO:0000313" key="3">
    <source>
        <dbReference type="Proteomes" id="UP000825729"/>
    </source>
</evidence>
<sequence>MAPNTKFFIGLLLISMVALAAVPATNAACFDDCYRRCYDGKNEHNCDADCISSCPIDLPGVADAILH</sequence>
<evidence type="ECO:0000313" key="2">
    <source>
        <dbReference type="EMBL" id="KAG9452475.1"/>
    </source>
</evidence>
<dbReference type="EMBL" id="JAINDJ010000003">
    <property type="protein sequence ID" value="KAG9452475.1"/>
    <property type="molecule type" value="Genomic_DNA"/>
</dbReference>
<reference evidence="2 3" key="1">
    <citation type="submission" date="2021-07" db="EMBL/GenBank/DDBJ databases">
        <title>The Aristolochia fimbriata genome: insights into angiosperm evolution, floral development and chemical biosynthesis.</title>
        <authorList>
            <person name="Jiao Y."/>
        </authorList>
    </citation>
    <scope>NUCLEOTIDE SEQUENCE [LARGE SCALE GENOMIC DNA]</scope>
    <source>
        <strain evidence="2">IBCAS-2021</strain>
        <tissue evidence="2">Leaf</tissue>
    </source>
</reference>
<dbReference type="Proteomes" id="UP000825729">
    <property type="component" value="Unassembled WGS sequence"/>
</dbReference>
<protein>
    <submittedName>
        <fullName evidence="2">Uncharacterized protein</fullName>
    </submittedName>
</protein>
<feature type="signal peptide" evidence="1">
    <location>
        <begin position="1"/>
        <end position="27"/>
    </location>
</feature>
<feature type="chain" id="PRO_5043350117" evidence="1">
    <location>
        <begin position="28"/>
        <end position="67"/>
    </location>
</feature>
<comment type="caution">
    <text evidence="2">The sequence shown here is derived from an EMBL/GenBank/DDBJ whole genome shotgun (WGS) entry which is preliminary data.</text>
</comment>
<gene>
    <name evidence="2" type="ORF">H6P81_005379</name>
</gene>
<organism evidence="2 3">
    <name type="scientific">Aristolochia fimbriata</name>
    <name type="common">White veined hardy Dutchman's pipe vine</name>
    <dbReference type="NCBI Taxonomy" id="158543"/>
    <lineage>
        <taxon>Eukaryota</taxon>
        <taxon>Viridiplantae</taxon>
        <taxon>Streptophyta</taxon>
        <taxon>Embryophyta</taxon>
        <taxon>Tracheophyta</taxon>
        <taxon>Spermatophyta</taxon>
        <taxon>Magnoliopsida</taxon>
        <taxon>Magnoliidae</taxon>
        <taxon>Piperales</taxon>
        <taxon>Aristolochiaceae</taxon>
        <taxon>Aristolochia</taxon>
    </lineage>
</organism>
<keyword evidence="1" id="KW-0732">Signal</keyword>
<accession>A0AAV7EU93</accession>
<proteinExistence type="predicted"/>
<evidence type="ECO:0000256" key="1">
    <source>
        <dbReference type="SAM" id="SignalP"/>
    </source>
</evidence>
<keyword evidence="3" id="KW-1185">Reference proteome</keyword>
<dbReference type="AlphaFoldDB" id="A0AAV7EU93"/>